<gene>
    <name evidence="2" type="ORF">FD16_GL002463</name>
</gene>
<sequence>MNLFATIMMIILGVLHIAIMCLEMFSKPETQANSFDMPLEFVKQPEAQTALKNQGIYNGVLGIVILLSLVMVNGAASIAVSELLAGFVLVVGIYGGLTATRKIFLIQALPGLIALLSLIL</sequence>
<feature type="transmembrane region" description="Helical" evidence="1">
    <location>
        <begin position="6"/>
        <end position="25"/>
    </location>
</feature>
<dbReference type="AlphaFoldDB" id="A0A0R1WB71"/>
<comment type="caution">
    <text evidence="2">The sequence shown here is derived from an EMBL/GenBank/DDBJ whole genome shotgun (WGS) entry which is preliminary data.</text>
</comment>
<keyword evidence="3" id="KW-1185">Reference proteome</keyword>
<dbReference type="OrthoDB" id="9803832at2"/>
<dbReference type="InterPro" id="IPR009732">
    <property type="entry name" value="DUF1304"/>
</dbReference>
<dbReference type="STRING" id="1423807.FD16_GL002463"/>
<feature type="transmembrane region" description="Helical" evidence="1">
    <location>
        <begin position="55"/>
        <end position="72"/>
    </location>
</feature>
<keyword evidence="1" id="KW-1133">Transmembrane helix</keyword>
<name>A0A0R1WB71_9LACO</name>
<dbReference type="RefSeq" id="WP_010621793.1">
    <property type="nucleotide sequence ID" value="NZ_AZGF01000009.1"/>
</dbReference>
<feature type="transmembrane region" description="Helical" evidence="1">
    <location>
        <begin position="78"/>
        <end position="96"/>
    </location>
</feature>
<evidence type="ECO:0008006" key="4">
    <source>
        <dbReference type="Google" id="ProtNLM"/>
    </source>
</evidence>
<dbReference type="PANTHER" id="PTHR38446:SF1">
    <property type="entry name" value="BLL0914 PROTEIN"/>
    <property type="match status" value="1"/>
</dbReference>
<dbReference type="EMBL" id="AZGF01000009">
    <property type="protein sequence ID" value="KRM12278.1"/>
    <property type="molecule type" value="Genomic_DNA"/>
</dbReference>
<evidence type="ECO:0000256" key="1">
    <source>
        <dbReference type="SAM" id="Phobius"/>
    </source>
</evidence>
<protein>
    <recommendedName>
        <fullName evidence="4">Integral membrane protein</fullName>
    </recommendedName>
</protein>
<keyword evidence="1" id="KW-0812">Transmembrane</keyword>
<dbReference type="eggNOG" id="COG3759">
    <property type="taxonomic scope" value="Bacteria"/>
</dbReference>
<reference evidence="2 3" key="1">
    <citation type="journal article" date="2015" name="Genome Announc.">
        <title>Expanding the biotechnology potential of lactobacilli through comparative genomics of 213 strains and associated genera.</title>
        <authorList>
            <person name="Sun Z."/>
            <person name="Harris H.M."/>
            <person name="McCann A."/>
            <person name="Guo C."/>
            <person name="Argimon S."/>
            <person name="Zhang W."/>
            <person name="Yang X."/>
            <person name="Jeffery I.B."/>
            <person name="Cooney J.C."/>
            <person name="Kagawa T.F."/>
            <person name="Liu W."/>
            <person name="Song Y."/>
            <person name="Salvetti E."/>
            <person name="Wrobel A."/>
            <person name="Rasinkangas P."/>
            <person name="Parkhill J."/>
            <person name="Rea M.C."/>
            <person name="O'Sullivan O."/>
            <person name="Ritari J."/>
            <person name="Douillard F.P."/>
            <person name="Paul Ross R."/>
            <person name="Yang R."/>
            <person name="Briner A.E."/>
            <person name="Felis G.E."/>
            <person name="de Vos W.M."/>
            <person name="Barrangou R."/>
            <person name="Klaenhammer T.R."/>
            <person name="Caufield P.W."/>
            <person name="Cui Y."/>
            <person name="Zhang H."/>
            <person name="O'Toole P.W."/>
        </authorList>
    </citation>
    <scope>NUCLEOTIDE SEQUENCE [LARGE SCALE GENOMIC DNA]</scope>
    <source>
        <strain evidence="2 3">DSM 5007</strain>
    </source>
</reference>
<dbReference type="PANTHER" id="PTHR38446">
    <property type="entry name" value="BLL0914 PROTEIN"/>
    <property type="match status" value="1"/>
</dbReference>
<organism evidence="2 3">
    <name type="scientific">Paucilactobacillus suebicus DSM 5007 = KCTC 3549</name>
    <dbReference type="NCBI Taxonomy" id="1423807"/>
    <lineage>
        <taxon>Bacteria</taxon>
        <taxon>Bacillati</taxon>
        <taxon>Bacillota</taxon>
        <taxon>Bacilli</taxon>
        <taxon>Lactobacillales</taxon>
        <taxon>Lactobacillaceae</taxon>
        <taxon>Paucilactobacillus</taxon>
    </lineage>
</organism>
<keyword evidence="1" id="KW-0472">Membrane</keyword>
<dbReference type="Pfam" id="PF06993">
    <property type="entry name" value="DUF1304"/>
    <property type="match status" value="1"/>
</dbReference>
<dbReference type="Proteomes" id="UP000051820">
    <property type="component" value="Unassembled WGS sequence"/>
</dbReference>
<evidence type="ECO:0000313" key="3">
    <source>
        <dbReference type="Proteomes" id="UP000051820"/>
    </source>
</evidence>
<evidence type="ECO:0000313" key="2">
    <source>
        <dbReference type="EMBL" id="KRM12278.1"/>
    </source>
</evidence>
<accession>A0A0R1WB71</accession>
<proteinExistence type="predicted"/>
<dbReference type="PATRIC" id="fig|1423807.3.peg.2544"/>